<evidence type="ECO:0000313" key="3">
    <source>
        <dbReference type="Proteomes" id="UP000540685"/>
    </source>
</evidence>
<dbReference type="EMBL" id="JACHMP010000001">
    <property type="protein sequence ID" value="MBB5817311.1"/>
    <property type="molecule type" value="Genomic_DNA"/>
</dbReference>
<dbReference type="Pfam" id="PF00668">
    <property type="entry name" value="Condensation"/>
    <property type="match status" value="1"/>
</dbReference>
<dbReference type="Gene3D" id="3.30.559.10">
    <property type="entry name" value="Chloramphenicol acetyltransferase-like domain"/>
    <property type="match status" value="1"/>
</dbReference>
<dbReference type="SUPFAM" id="SSF52777">
    <property type="entry name" value="CoA-dependent acyltransferases"/>
    <property type="match status" value="2"/>
</dbReference>
<dbReference type="GO" id="GO:0005737">
    <property type="term" value="C:cytoplasm"/>
    <property type="evidence" value="ECO:0007669"/>
    <property type="project" value="TreeGrafter"/>
</dbReference>
<dbReference type="RefSeq" id="WP_184540450.1">
    <property type="nucleotide sequence ID" value="NZ_JACHMP010000001.1"/>
</dbReference>
<dbReference type="GO" id="GO:0031177">
    <property type="term" value="F:phosphopantetheine binding"/>
    <property type="evidence" value="ECO:0007669"/>
    <property type="project" value="TreeGrafter"/>
</dbReference>
<protein>
    <recommendedName>
        <fullName evidence="1">Condensation domain-containing protein</fullName>
    </recommendedName>
</protein>
<name>A0A7W9IBQ4_9ACTN</name>
<dbReference type="PANTHER" id="PTHR45527:SF1">
    <property type="entry name" value="FATTY ACID SYNTHASE"/>
    <property type="match status" value="1"/>
</dbReference>
<keyword evidence="3" id="KW-1185">Reference proteome</keyword>
<dbReference type="GO" id="GO:0044550">
    <property type="term" value="P:secondary metabolite biosynthetic process"/>
    <property type="evidence" value="ECO:0007669"/>
    <property type="project" value="TreeGrafter"/>
</dbReference>
<dbReference type="GO" id="GO:0043041">
    <property type="term" value="P:amino acid activation for nonribosomal peptide biosynthetic process"/>
    <property type="evidence" value="ECO:0007669"/>
    <property type="project" value="TreeGrafter"/>
</dbReference>
<dbReference type="Gene3D" id="3.30.559.30">
    <property type="entry name" value="Nonribosomal peptide synthetase, condensation domain"/>
    <property type="match status" value="1"/>
</dbReference>
<evidence type="ECO:0000313" key="2">
    <source>
        <dbReference type="EMBL" id="MBB5817311.1"/>
    </source>
</evidence>
<dbReference type="GO" id="GO:0008610">
    <property type="term" value="P:lipid biosynthetic process"/>
    <property type="evidence" value="ECO:0007669"/>
    <property type="project" value="UniProtKB-ARBA"/>
</dbReference>
<sequence>MSGHRPGPNPTVIVEAAPLSPGQERLIDAEFALADGTWPAPGDTTRLRPIDTGAVLVDGPLDAGALQRAVSALVVRQSALRTTFRQLPDATPVQLVAARIPDRVTRSAITAPPGTPPGAGELLRQPPAMDLDPRRGPLFRVHLVELGTDRHVVLLQIHHLVSDGWSIGVLYRELSALYDAAVLDRPAGLPALPRSFADVCRRMRRERGGPEEQRQLRFWRERLTGPWPAMTFTERPAPPAEALTPVDVERVHIPAALVRDLRETARGGLAGPFLAALALVLHHRTAAADIRIGMMIANRARPDVEHLIGYFVNTAVIRLRIDPASTAARLVAEAGVAVTEAIEHQALPIQDLREDLCEHAGLGSDPLYQVTVALNTMRPESLTLTGAHCQDIEAEDLGPRLAPTGIEQRWVLDERAGALVGTLTYKTGTFTETEIKDCLGDLDRVLRAITDPGATVADIMRSAMSGPGEHR</sequence>
<feature type="domain" description="Condensation" evidence="1">
    <location>
        <begin position="55"/>
        <end position="452"/>
    </location>
</feature>
<dbReference type="GO" id="GO:0003824">
    <property type="term" value="F:catalytic activity"/>
    <property type="evidence" value="ECO:0007669"/>
    <property type="project" value="InterPro"/>
</dbReference>
<accession>A0A7W9IBQ4</accession>
<evidence type="ECO:0000259" key="1">
    <source>
        <dbReference type="Pfam" id="PF00668"/>
    </source>
</evidence>
<dbReference type="PANTHER" id="PTHR45527">
    <property type="entry name" value="NONRIBOSOMAL PEPTIDE SYNTHETASE"/>
    <property type="match status" value="1"/>
</dbReference>
<reference evidence="2 3" key="1">
    <citation type="submission" date="2020-08" db="EMBL/GenBank/DDBJ databases">
        <title>Sequencing the genomes of 1000 actinobacteria strains.</title>
        <authorList>
            <person name="Klenk H.-P."/>
        </authorList>
    </citation>
    <scope>NUCLEOTIDE SEQUENCE [LARGE SCALE GENOMIC DNA]</scope>
    <source>
        <strain evidence="2 3">DSM 46887</strain>
    </source>
</reference>
<dbReference type="AlphaFoldDB" id="A0A7W9IBQ4"/>
<proteinExistence type="predicted"/>
<dbReference type="InterPro" id="IPR023213">
    <property type="entry name" value="CAT-like_dom_sf"/>
</dbReference>
<organism evidence="2 3">
    <name type="scientific">Streptosporangium becharense</name>
    <dbReference type="NCBI Taxonomy" id="1816182"/>
    <lineage>
        <taxon>Bacteria</taxon>
        <taxon>Bacillati</taxon>
        <taxon>Actinomycetota</taxon>
        <taxon>Actinomycetes</taxon>
        <taxon>Streptosporangiales</taxon>
        <taxon>Streptosporangiaceae</taxon>
        <taxon>Streptosporangium</taxon>
    </lineage>
</organism>
<dbReference type="Proteomes" id="UP000540685">
    <property type="component" value="Unassembled WGS sequence"/>
</dbReference>
<gene>
    <name evidence="2" type="ORF">F4562_000373</name>
</gene>
<comment type="caution">
    <text evidence="2">The sequence shown here is derived from an EMBL/GenBank/DDBJ whole genome shotgun (WGS) entry which is preliminary data.</text>
</comment>
<dbReference type="InterPro" id="IPR001242">
    <property type="entry name" value="Condensation_dom"/>
</dbReference>